<protein>
    <submittedName>
        <fullName evidence="1">Uncharacterized protein</fullName>
    </submittedName>
</protein>
<sequence length="149" mass="16650">MGKNFIISKQSDLDGFTSFSCSLCGEEFKLQTDEVQKKDVIELFCPSCGIPSPLSTFYTEDIIENAKILAANEASKMLNDMFKGLKKSTRGNKYVKVKSNSSFPIKKTRTLYEKDELDEIEYTCCSRKAKTSILTKSGSSPFCPYCGVN</sequence>
<evidence type="ECO:0000313" key="2">
    <source>
        <dbReference type="Proteomes" id="UP000269847"/>
    </source>
</evidence>
<reference evidence="1 2" key="1">
    <citation type="submission" date="2018-09" db="EMBL/GenBank/DDBJ databases">
        <title>Complete genome of Bacillus thuringiensis strain QZL38.</title>
        <authorList>
            <person name="Song F."/>
        </authorList>
    </citation>
    <scope>NUCLEOTIDE SEQUENCE [LARGE SCALE GENOMIC DNA]</scope>
    <source>
        <strain evidence="1 2">QZL38</strain>
        <plasmid evidence="1 2">p.2</plasmid>
    </source>
</reference>
<dbReference type="AlphaFoldDB" id="A0A9W3YKM0"/>
<keyword evidence="1" id="KW-0614">Plasmid</keyword>
<organism evidence="1 2">
    <name type="scientific">Bacillus thuringiensis</name>
    <dbReference type="NCBI Taxonomy" id="1428"/>
    <lineage>
        <taxon>Bacteria</taxon>
        <taxon>Bacillati</taxon>
        <taxon>Bacillota</taxon>
        <taxon>Bacilli</taxon>
        <taxon>Bacillales</taxon>
        <taxon>Bacillaceae</taxon>
        <taxon>Bacillus</taxon>
        <taxon>Bacillus cereus group</taxon>
    </lineage>
</organism>
<dbReference type="Proteomes" id="UP000269847">
    <property type="component" value="Plasmid p.2"/>
</dbReference>
<name>A0A9W3YKM0_BACTU</name>
<proteinExistence type="predicted"/>
<evidence type="ECO:0000313" key="1">
    <source>
        <dbReference type="EMBL" id="AYF84799.1"/>
    </source>
</evidence>
<dbReference type="RefSeq" id="WP_061885165.1">
    <property type="nucleotide sequence ID" value="NZ_CP014284.1"/>
</dbReference>
<dbReference type="EMBL" id="CP032609">
    <property type="protein sequence ID" value="AYF84799.1"/>
    <property type="molecule type" value="Genomic_DNA"/>
</dbReference>
<accession>A0A9W3YKM0</accession>
<gene>
    <name evidence="1" type="ORF">D7J84_27405</name>
</gene>
<geneLocation type="plasmid" evidence="1 2">
    <name>p.2</name>
</geneLocation>